<sequence length="184" mass="20144">MEAVEVSERKSTEKRIILAIKDVGILQGLELVASNQAFSLVLAETNSSFLVNIYPYNVYRLQSEIQIGYTLFQAPIFKDLAMATLDSASPWFPSASMVKKSVIEVALDGKGGARKAMVSTSSTPFDGSGYRLFGVKPLSTIVWVVVKLLMGMRKEMLDDEASLFTGLPISAESAKMLPDRKVKV</sequence>
<keyword evidence="2" id="KW-1185">Reference proteome</keyword>
<organism evidence="1 2">
    <name type="scientific">Rhamnella rubrinervis</name>
    <dbReference type="NCBI Taxonomy" id="2594499"/>
    <lineage>
        <taxon>Eukaryota</taxon>
        <taxon>Viridiplantae</taxon>
        <taxon>Streptophyta</taxon>
        <taxon>Embryophyta</taxon>
        <taxon>Tracheophyta</taxon>
        <taxon>Spermatophyta</taxon>
        <taxon>Magnoliopsida</taxon>
        <taxon>eudicotyledons</taxon>
        <taxon>Gunneridae</taxon>
        <taxon>Pentapetalae</taxon>
        <taxon>rosids</taxon>
        <taxon>fabids</taxon>
        <taxon>Rosales</taxon>
        <taxon>Rhamnaceae</taxon>
        <taxon>rhamnoid group</taxon>
        <taxon>Rhamneae</taxon>
        <taxon>Rhamnella</taxon>
    </lineage>
</organism>
<dbReference type="EMBL" id="VOIH02000003">
    <property type="protein sequence ID" value="KAF3451156.1"/>
    <property type="molecule type" value="Genomic_DNA"/>
</dbReference>
<protein>
    <submittedName>
        <fullName evidence="1">Uncharacterized protein</fullName>
    </submittedName>
</protein>
<accession>A0A8K0HEF7</accession>
<proteinExistence type="predicted"/>
<dbReference type="AlphaFoldDB" id="A0A8K0HEF7"/>
<dbReference type="Proteomes" id="UP000796880">
    <property type="component" value="Unassembled WGS sequence"/>
</dbReference>
<reference evidence="1" key="1">
    <citation type="submission" date="2020-03" db="EMBL/GenBank/DDBJ databases">
        <title>A high-quality chromosome-level genome assembly of a woody plant with both climbing and erect habits, Rhamnella rubrinervis.</title>
        <authorList>
            <person name="Lu Z."/>
            <person name="Yang Y."/>
            <person name="Zhu X."/>
            <person name="Sun Y."/>
        </authorList>
    </citation>
    <scope>NUCLEOTIDE SEQUENCE</scope>
    <source>
        <strain evidence="1">BYM</strain>
        <tissue evidence="1">Leaf</tissue>
    </source>
</reference>
<gene>
    <name evidence="1" type="ORF">FNV43_RR07247</name>
</gene>
<comment type="caution">
    <text evidence="1">The sequence shown here is derived from an EMBL/GenBank/DDBJ whole genome shotgun (WGS) entry which is preliminary data.</text>
</comment>
<evidence type="ECO:0000313" key="2">
    <source>
        <dbReference type="Proteomes" id="UP000796880"/>
    </source>
</evidence>
<evidence type="ECO:0000313" key="1">
    <source>
        <dbReference type="EMBL" id="KAF3451156.1"/>
    </source>
</evidence>
<name>A0A8K0HEF7_9ROSA</name>